<dbReference type="InterPro" id="IPR030390">
    <property type="entry name" value="MeTrfase_TrmA_AS"/>
</dbReference>
<dbReference type="PROSITE" id="PS51622">
    <property type="entry name" value="SAM_MT_RNA_M5U_2"/>
    <property type="match status" value="1"/>
</dbReference>
<dbReference type="PROSITE" id="PS01231">
    <property type="entry name" value="TRMA_2"/>
    <property type="match status" value="1"/>
</dbReference>
<proteinExistence type="inferred from homology"/>
<evidence type="ECO:0000313" key="7">
    <source>
        <dbReference type="EMBL" id="CAB9504442.1"/>
    </source>
</evidence>
<dbReference type="Pfam" id="PF05958">
    <property type="entry name" value="tRNA_U5-meth_tr"/>
    <property type="match status" value="1"/>
</dbReference>
<dbReference type="PANTHER" id="PTHR11061:SF30">
    <property type="entry name" value="TRNA (URACIL(54)-C(5))-METHYLTRANSFERASE"/>
    <property type="match status" value="1"/>
</dbReference>
<dbReference type="SUPFAM" id="SSF53335">
    <property type="entry name" value="S-adenosyl-L-methionine-dependent methyltransferases"/>
    <property type="match status" value="1"/>
</dbReference>
<feature type="binding site" evidence="4">
    <location>
        <position position="380"/>
    </location>
    <ligand>
        <name>S-adenosyl-L-methionine</name>
        <dbReference type="ChEBI" id="CHEBI:59789"/>
    </ligand>
</feature>
<feature type="binding site" evidence="4">
    <location>
        <position position="452"/>
    </location>
    <ligand>
        <name>S-adenosyl-L-methionine</name>
        <dbReference type="ChEBI" id="CHEBI:59789"/>
    </ligand>
</feature>
<dbReference type="InterPro" id="IPR012340">
    <property type="entry name" value="NA-bd_OB-fold"/>
</dbReference>
<keyword evidence="2 4" id="KW-0808">Transferase</keyword>
<keyword evidence="1 4" id="KW-0489">Methyltransferase</keyword>
<evidence type="ECO:0000313" key="8">
    <source>
        <dbReference type="Proteomes" id="UP001153069"/>
    </source>
</evidence>
<feature type="region of interest" description="Disordered" evidence="6">
    <location>
        <begin position="99"/>
        <end position="118"/>
    </location>
</feature>
<evidence type="ECO:0000256" key="5">
    <source>
        <dbReference type="PROSITE-ProRule" id="PRU10015"/>
    </source>
</evidence>
<dbReference type="InterPro" id="IPR030391">
    <property type="entry name" value="MeTrfase_TrmA_CS"/>
</dbReference>
<feature type="region of interest" description="Disordered" evidence="6">
    <location>
        <begin position="230"/>
        <end position="254"/>
    </location>
</feature>
<gene>
    <name evidence="7" type="ORF">SEMRO_197_G083820.1</name>
</gene>
<dbReference type="SUPFAM" id="SSF50249">
    <property type="entry name" value="Nucleic acid-binding proteins"/>
    <property type="match status" value="1"/>
</dbReference>
<dbReference type="Proteomes" id="UP001153069">
    <property type="component" value="Unassembled WGS sequence"/>
</dbReference>
<feature type="compositionally biased region" description="Basic residues" evidence="6">
    <location>
        <begin position="236"/>
        <end position="245"/>
    </location>
</feature>
<dbReference type="CDD" id="cd02440">
    <property type="entry name" value="AdoMet_MTases"/>
    <property type="match status" value="1"/>
</dbReference>
<evidence type="ECO:0000256" key="4">
    <source>
        <dbReference type="PROSITE-ProRule" id="PRU01024"/>
    </source>
</evidence>
<dbReference type="GO" id="GO:0009451">
    <property type="term" value="P:RNA modification"/>
    <property type="evidence" value="ECO:0007669"/>
    <property type="project" value="UniProtKB-ARBA"/>
</dbReference>
<evidence type="ECO:0000256" key="1">
    <source>
        <dbReference type="ARBA" id="ARBA00022603"/>
    </source>
</evidence>
<dbReference type="GO" id="GO:0030697">
    <property type="term" value="F:tRNA (uracil(54)-C5)-methyltransferase activity, S-adenosyl methionine-dependent"/>
    <property type="evidence" value="ECO:0007669"/>
    <property type="project" value="InterPro"/>
</dbReference>
<feature type="active site" description="Nucleophile" evidence="4">
    <location>
        <position position="479"/>
    </location>
</feature>
<evidence type="ECO:0000256" key="6">
    <source>
        <dbReference type="SAM" id="MobiDB-lite"/>
    </source>
</evidence>
<dbReference type="GO" id="GO:0032259">
    <property type="term" value="P:methylation"/>
    <property type="evidence" value="ECO:0007669"/>
    <property type="project" value="UniProtKB-KW"/>
</dbReference>
<dbReference type="AlphaFoldDB" id="A0A9N8DKP2"/>
<dbReference type="EMBL" id="CAICTM010000196">
    <property type="protein sequence ID" value="CAB9504442.1"/>
    <property type="molecule type" value="Genomic_DNA"/>
</dbReference>
<name>A0A9N8DKP2_9STRA</name>
<dbReference type="OrthoDB" id="10250660at2759"/>
<dbReference type="PANTHER" id="PTHR11061">
    <property type="entry name" value="RNA M5U METHYLTRANSFERASE"/>
    <property type="match status" value="1"/>
</dbReference>
<dbReference type="InterPro" id="IPR010280">
    <property type="entry name" value="U5_MeTrfase_fam"/>
</dbReference>
<feature type="active site" evidence="5">
    <location>
        <position position="479"/>
    </location>
</feature>
<comment type="caution">
    <text evidence="7">The sequence shown here is derived from an EMBL/GenBank/DDBJ whole genome shotgun (WGS) entry which is preliminary data.</text>
</comment>
<dbReference type="GO" id="GO:0008033">
    <property type="term" value="P:tRNA processing"/>
    <property type="evidence" value="ECO:0007669"/>
    <property type="project" value="InterPro"/>
</dbReference>
<feature type="binding site" evidence="4">
    <location>
        <position position="345"/>
    </location>
    <ligand>
        <name>S-adenosyl-L-methionine</name>
        <dbReference type="ChEBI" id="CHEBI:59789"/>
    </ligand>
</feature>
<dbReference type="InterPro" id="IPR025795">
    <property type="entry name" value="tRNA_(uracil-5-)_MeTrfase"/>
</dbReference>
<reference evidence="7" key="1">
    <citation type="submission" date="2020-06" db="EMBL/GenBank/DDBJ databases">
        <authorList>
            <consortium name="Plant Systems Biology data submission"/>
        </authorList>
    </citation>
    <scope>NUCLEOTIDE SEQUENCE</scope>
    <source>
        <strain evidence="7">D6</strain>
    </source>
</reference>
<keyword evidence="3 4" id="KW-0949">S-adenosyl-L-methionine</keyword>
<dbReference type="InterPro" id="IPR029063">
    <property type="entry name" value="SAM-dependent_MTases_sf"/>
</dbReference>
<evidence type="ECO:0000256" key="3">
    <source>
        <dbReference type="ARBA" id="ARBA00022691"/>
    </source>
</evidence>
<dbReference type="Gene3D" id="2.40.50.140">
    <property type="entry name" value="Nucleic acid-binding proteins"/>
    <property type="match status" value="1"/>
</dbReference>
<organism evidence="7 8">
    <name type="scientific">Seminavis robusta</name>
    <dbReference type="NCBI Taxonomy" id="568900"/>
    <lineage>
        <taxon>Eukaryota</taxon>
        <taxon>Sar</taxon>
        <taxon>Stramenopiles</taxon>
        <taxon>Ochrophyta</taxon>
        <taxon>Bacillariophyta</taxon>
        <taxon>Bacillariophyceae</taxon>
        <taxon>Bacillariophycidae</taxon>
        <taxon>Naviculales</taxon>
        <taxon>Naviculaceae</taxon>
        <taxon>Seminavis</taxon>
    </lineage>
</organism>
<sequence length="522" mass="58994">MMLSRCALALVAPRYLFPRAALGRGQNLVRWHLHSTSTTTAEAVSDNTNKEEDANKYRIPRKFVSYPFDYHEELTVQIDTLTNLGMGIARIHLADHTTLNNTDTTNDSDNNNTTNTNTNNTQKWVIMVPNVIPGETVVARIFRNHKSYSEADLISVVEASPDRIPPTCPLASECGGCQYQHMPVALQRHWKTKHVQECFQQHHVDLPVPVQPTMGTDQVFGYRSKITPHFQAPGGMKRRKGKRKQKALDDNTPPPMIEAIGFQRRSVRSIIDVPSCPIATAPINEEYQRIRNNLLHQPYHKSLGATLLLRQANVHNDTVVTDHNEYMTTTVNDIDFTYQAGNFFQNNLYILPQMVDLVMEQASAPAPDGQTRMTHFVDCYCGSGLFCLSAAQHFDTCVGIEINKKAIQEATQTAANNLLQHKCTFEASRAEAIFDNPHVQTFPRDTTVVMLDPPRKGSDELFLKQLQEFGPQRIVYLSCNPATQARDVQQMVSWGYEITLVQPIDLFPQTRHIESLTVLERL</sequence>
<feature type="binding site" evidence="4">
    <location>
        <position position="401"/>
    </location>
    <ligand>
        <name>S-adenosyl-L-methionine</name>
        <dbReference type="ChEBI" id="CHEBI:59789"/>
    </ligand>
</feature>
<evidence type="ECO:0000256" key="2">
    <source>
        <dbReference type="ARBA" id="ARBA00022679"/>
    </source>
</evidence>
<dbReference type="Gene3D" id="3.40.50.150">
    <property type="entry name" value="Vaccinia Virus protein VP39"/>
    <property type="match status" value="2"/>
</dbReference>
<keyword evidence="8" id="KW-1185">Reference proteome</keyword>
<dbReference type="PROSITE" id="PS01230">
    <property type="entry name" value="TRMA_1"/>
    <property type="match status" value="1"/>
</dbReference>
<dbReference type="PROSITE" id="PS51687">
    <property type="entry name" value="SAM_MT_RNA_M5U"/>
    <property type="match status" value="1"/>
</dbReference>
<comment type="similarity">
    <text evidence="4">Belongs to the class I-like SAM-binding methyltransferase superfamily. RNA M5U methyltransferase family.</text>
</comment>
<accession>A0A9N8DKP2</accession>
<protein>
    <submittedName>
        <fullName evidence="7">23S rRNA (Uracil(1939)-C(5))-methyltransferase RlmD</fullName>
    </submittedName>
</protein>